<keyword evidence="2" id="KW-1185">Reference proteome</keyword>
<dbReference type="AlphaFoldDB" id="A0A8E0VNQ1"/>
<evidence type="ECO:0000313" key="1">
    <source>
        <dbReference type="EMBL" id="KAA0198973.1"/>
    </source>
</evidence>
<sequence length="86" mass="10120">MLVNLNWRGVHGKQSIADTKLCQLIIDAVLKRNFPDASVDIINRKIQRWIQRTRPRNTEVDKDTMWFLPPFTDRSNENEPDEKIGD</sequence>
<dbReference type="Proteomes" id="UP000728185">
    <property type="component" value="Unassembled WGS sequence"/>
</dbReference>
<organism evidence="1 2">
    <name type="scientific">Fasciolopsis buskii</name>
    <dbReference type="NCBI Taxonomy" id="27845"/>
    <lineage>
        <taxon>Eukaryota</taxon>
        <taxon>Metazoa</taxon>
        <taxon>Spiralia</taxon>
        <taxon>Lophotrochozoa</taxon>
        <taxon>Platyhelminthes</taxon>
        <taxon>Trematoda</taxon>
        <taxon>Digenea</taxon>
        <taxon>Plagiorchiida</taxon>
        <taxon>Echinostomata</taxon>
        <taxon>Echinostomatoidea</taxon>
        <taxon>Fasciolidae</taxon>
        <taxon>Fasciolopsis</taxon>
    </lineage>
</organism>
<accession>A0A8E0VNQ1</accession>
<reference evidence="1" key="1">
    <citation type="submission" date="2019-05" db="EMBL/GenBank/DDBJ databases">
        <title>Annotation for the trematode Fasciolopsis buski.</title>
        <authorList>
            <person name="Choi Y.-J."/>
        </authorList>
    </citation>
    <scope>NUCLEOTIDE SEQUENCE</scope>
    <source>
        <strain evidence="1">HT</strain>
        <tissue evidence="1">Whole worm</tissue>
    </source>
</reference>
<protein>
    <submittedName>
        <fullName evidence="1">Uncharacterized protein</fullName>
    </submittedName>
</protein>
<comment type="caution">
    <text evidence="1">The sequence shown here is derived from an EMBL/GenBank/DDBJ whole genome shotgun (WGS) entry which is preliminary data.</text>
</comment>
<gene>
    <name evidence="1" type="ORF">FBUS_07990</name>
</gene>
<evidence type="ECO:0000313" key="2">
    <source>
        <dbReference type="Proteomes" id="UP000728185"/>
    </source>
</evidence>
<name>A0A8E0VNQ1_9TREM</name>
<dbReference type="OrthoDB" id="8859298at2759"/>
<proteinExistence type="predicted"/>
<dbReference type="EMBL" id="LUCM01001404">
    <property type="protein sequence ID" value="KAA0198973.1"/>
    <property type="molecule type" value="Genomic_DNA"/>
</dbReference>